<gene>
    <name evidence="1" type="ORF">ATR_1212</name>
    <name evidence="2" type="ORF">CRU87_06955</name>
</gene>
<dbReference type="RefSeq" id="WP_115428574.1">
    <property type="nucleotide sequence ID" value="NZ_CP031367.1"/>
</dbReference>
<evidence type="ECO:0000313" key="2">
    <source>
        <dbReference type="EMBL" id="RXJ90960.1"/>
    </source>
</evidence>
<organism evidence="1 3">
    <name type="scientific">Aliarcobacter trophiarum LMG 25534</name>
    <dbReference type="NCBI Taxonomy" id="1032241"/>
    <lineage>
        <taxon>Bacteria</taxon>
        <taxon>Pseudomonadati</taxon>
        <taxon>Campylobacterota</taxon>
        <taxon>Epsilonproteobacteria</taxon>
        <taxon>Campylobacterales</taxon>
        <taxon>Arcobacteraceae</taxon>
        <taxon>Aliarcobacter</taxon>
    </lineage>
</organism>
<dbReference type="Proteomes" id="UP000254504">
    <property type="component" value="Chromosome"/>
</dbReference>
<name>A0AAD0QKF0_9BACT</name>
<dbReference type="Proteomes" id="UP000289132">
    <property type="component" value="Unassembled WGS sequence"/>
</dbReference>
<accession>A0AAD0QKF0</accession>
<dbReference type="KEGG" id="atp:ATR_1212"/>
<evidence type="ECO:0000313" key="4">
    <source>
        <dbReference type="Proteomes" id="UP000289132"/>
    </source>
</evidence>
<dbReference type="EMBL" id="CP031367">
    <property type="protein sequence ID" value="AXK49071.1"/>
    <property type="molecule type" value="Genomic_DNA"/>
</dbReference>
<dbReference type="AlphaFoldDB" id="A0AAD0QKF0"/>
<reference evidence="2 4" key="1">
    <citation type="submission" date="2017-10" db="EMBL/GenBank/DDBJ databases">
        <title>Genomics of the genus Arcobacter.</title>
        <authorList>
            <person name="Perez-Cataluna A."/>
            <person name="Figueras M.J."/>
        </authorList>
    </citation>
    <scope>NUCLEOTIDE SEQUENCE [LARGE SCALE GENOMIC DNA]</scope>
    <source>
        <strain evidence="2 4">LMG 25534</strain>
    </source>
</reference>
<keyword evidence="4" id="KW-1185">Reference proteome</keyword>
<protein>
    <submittedName>
        <fullName evidence="1">Uncharacterized protein</fullName>
    </submittedName>
</protein>
<proteinExistence type="predicted"/>
<dbReference type="EMBL" id="PDKD01000011">
    <property type="protein sequence ID" value="RXJ90960.1"/>
    <property type="molecule type" value="Genomic_DNA"/>
</dbReference>
<reference evidence="1 3" key="2">
    <citation type="submission" date="2018-07" db="EMBL/GenBank/DDBJ databases">
        <title>Complete genome of the Arcobacter trophiarum type strain LMG 25534.</title>
        <authorList>
            <person name="Miller W.G."/>
            <person name="Yee E."/>
        </authorList>
    </citation>
    <scope>NUCLEOTIDE SEQUENCE [LARGE SCALE GENOMIC DNA]</scope>
    <source>
        <strain evidence="1 3">LMG 25534</strain>
    </source>
</reference>
<evidence type="ECO:0000313" key="3">
    <source>
        <dbReference type="Proteomes" id="UP000254504"/>
    </source>
</evidence>
<sequence>MLKLYALLSIFVLNLYSSSISFKEEKFVSSLQTSVYKDGLIEFNSDFIKVSYKNLSNSYLFYSDYLLIKDKENEQKFSYEEKVELSLFSKLLNLIYKNKSEDIKEYFKVEKNEKETILLPNEYLANSIEKIEYKKIGDRLAFLKIYFKNEDYIKIVQN</sequence>
<evidence type="ECO:0000313" key="1">
    <source>
        <dbReference type="EMBL" id="AXK49071.1"/>
    </source>
</evidence>